<evidence type="ECO:0000259" key="5">
    <source>
        <dbReference type="PROSITE" id="PS50111"/>
    </source>
</evidence>
<protein>
    <submittedName>
        <fullName evidence="7">Methyl-accepting chemotaxis protein</fullName>
    </submittedName>
</protein>
<dbReference type="SUPFAM" id="SSF58104">
    <property type="entry name" value="Methyl-accepting chemotaxis protein (MCP) signaling domain"/>
    <property type="match status" value="1"/>
</dbReference>
<evidence type="ECO:0000313" key="8">
    <source>
        <dbReference type="Proteomes" id="UP001207408"/>
    </source>
</evidence>
<organism evidence="7 8">
    <name type="scientific">Plebeiibacterium marinum</name>
    <dbReference type="NCBI Taxonomy" id="2992111"/>
    <lineage>
        <taxon>Bacteria</taxon>
        <taxon>Pseudomonadati</taxon>
        <taxon>Bacteroidota</taxon>
        <taxon>Bacteroidia</taxon>
        <taxon>Marinilabiliales</taxon>
        <taxon>Marinilabiliaceae</taxon>
        <taxon>Plebeiibacterium</taxon>
    </lineage>
</organism>
<proteinExistence type="inferred from homology"/>
<evidence type="ECO:0000256" key="2">
    <source>
        <dbReference type="ARBA" id="ARBA00029447"/>
    </source>
</evidence>
<feature type="domain" description="Methyl-accepting transducer" evidence="5">
    <location>
        <begin position="357"/>
        <end position="572"/>
    </location>
</feature>
<dbReference type="InterPro" id="IPR003660">
    <property type="entry name" value="HAMP_dom"/>
</dbReference>
<name>A0AAE3MB39_9BACT</name>
<evidence type="ECO:0000256" key="1">
    <source>
        <dbReference type="ARBA" id="ARBA00022500"/>
    </source>
</evidence>
<keyword evidence="3" id="KW-0807">Transducer</keyword>
<dbReference type="EMBL" id="JAPDPI010000001">
    <property type="protein sequence ID" value="MCW3804192.1"/>
    <property type="molecule type" value="Genomic_DNA"/>
</dbReference>
<dbReference type="SMART" id="SM00304">
    <property type="entry name" value="HAMP"/>
    <property type="match status" value="1"/>
</dbReference>
<dbReference type="AlphaFoldDB" id="A0AAE3MB39"/>
<keyword evidence="4" id="KW-1133">Transmembrane helix</keyword>
<dbReference type="Gene3D" id="6.10.340.10">
    <property type="match status" value="1"/>
</dbReference>
<dbReference type="InterPro" id="IPR004089">
    <property type="entry name" value="MCPsignal_dom"/>
</dbReference>
<comment type="similarity">
    <text evidence="2">Belongs to the methyl-accepting chemotaxis (MCP) protein family.</text>
</comment>
<dbReference type="Gene3D" id="1.10.287.950">
    <property type="entry name" value="Methyl-accepting chemotaxis protein"/>
    <property type="match status" value="1"/>
</dbReference>
<evidence type="ECO:0000256" key="4">
    <source>
        <dbReference type="SAM" id="Phobius"/>
    </source>
</evidence>
<keyword evidence="1" id="KW-0145">Chemotaxis</keyword>
<dbReference type="PANTHER" id="PTHR43531:SF11">
    <property type="entry name" value="METHYL-ACCEPTING CHEMOTAXIS PROTEIN 3"/>
    <property type="match status" value="1"/>
</dbReference>
<dbReference type="GO" id="GO:0004888">
    <property type="term" value="F:transmembrane signaling receptor activity"/>
    <property type="evidence" value="ECO:0007669"/>
    <property type="project" value="TreeGrafter"/>
</dbReference>
<dbReference type="RefSeq" id="WP_301197415.1">
    <property type="nucleotide sequence ID" value="NZ_JAPDPI010000001.1"/>
</dbReference>
<dbReference type="InterPro" id="IPR051310">
    <property type="entry name" value="MCP_chemotaxis"/>
</dbReference>
<keyword evidence="4" id="KW-0812">Transmembrane</keyword>
<sequence length="639" mass="70689">MKWSDLKIRNKVGFGFGIVILLSVVSSLVFLFNLLKVEYEINQLSNRYIPSVSESSKMDHYWEGANGLMTAVDLSGDTYYNERAEKQIESYSLALEKLISLGDSSSSKLASRGIDLYYVQDLTNDFKDKRNDFIQAENFCQNKYNEITGLFELINQKSNQNKGSLAIQQVAAQANFMFANLSNNVITKNSIDIVNIIDNNKSFFSGRYPYALKNTIEELESALTEFIPLYKKARLAELKRYEIGRQLMWEVRKSSELGLDYLMEMGDRSASIVAQEKRLIIIAIIVLIILGGVLIYFLATSISRPIEDGIELAERVAKGDLSTKFAINRKDEIGRLAAALDAMVSNIKTVINEIKLGADQIEKASDKLNKESLELSEGASEQASAAEEVSSSMEEMYANIQQNTENSKETEKIATKAAEGIKTSNASSELAQQYLENITEKISIIGDIAFQTNILALNAAVEAARAGAEGRGFAVVAAEVRKLAERSQQAATEINNASKNTISSSSEASRNLIEITPEIEKTANLVQDITAASAEQVAGVEQINNALQQLNQITQRNAVNSEQINSASKELEALSNMLNNSISLFTLGDEFSENKTKGNHKTKNTVTTARNKVTTKSTTQNRQTVIDLDLKNDDGYEKF</sequence>
<accession>A0AAE3MB39</accession>
<keyword evidence="8" id="KW-1185">Reference proteome</keyword>
<dbReference type="Pfam" id="PF00672">
    <property type="entry name" value="HAMP"/>
    <property type="match status" value="1"/>
</dbReference>
<comment type="caution">
    <text evidence="7">The sequence shown here is derived from an EMBL/GenBank/DDBJ whole genome shotgun (WGS) entry which is preliminary data.</text>
</comment>
<dbReference type="Pfam" id="PF00015">
    <property type="entry name" value="MCPsignal"/>
    <property type="match status" value="1"/>
</dbReference>
<evidence type="ECO:0000256" key="3">
    <source>
        <dbReference type="PROSITE-ProRule" id="PRU00284"/>
    </source>
</evidence>
<evidence type="ECO:0000313" key="7">
    <source>
        <dbReference type="EMBL" id="MCW3804192.1"/>
    </source>
</evidence>
<gene>
    <name evidence="7" type="ORF">OM074_01075</name>
</gene>
<keyword evidence="4" id="KW-0472">Membrane</keyword>
<dbReference type="GO" id="GO:0006935">
    <property type="term" value="P:chemotaxis"/>
    <property type="evidence" value="ECO:0007669"/>
    <property type="project" value="UniProtKB-KW"/>
</dbReference>
<feature type="transmembrane region" description="Helical" evidence="4">
    <location>
        <begin position="279"/>
        <end position="299"/>
    </location>
</feature>
<dbReference type="CDD" id="cd06225">
    <property type="entry name" value="HAMP"/>
    <property type="match status" value="1"/>
</dbReference>
<feature type="domain" description="HAMP" evidence="6">
    <location>
        <begin position="300"/>
        <end position="352"/>
    </location>
</feature>
<feature type="transmembrane region" description="Helical" evidence="4">
    <location>
        <begin position="12"/>
        <end position="35"/>
    </location>
</feature>
<dbReference type="GO" id="GO:0007165">
    <property type="term" value="P:signal transduction"/>
    <property type="evidence" value="ECO:0007669"/>
    <property type="project" value="UniProtKB-KW"/>
</dbReference>
<dbReference type="GO" id="GO:0005886">
    <property type="term" value="C:plasma membrane"/>
    <property type="evidence" value="ECO:0007669"/>
    <property type="project" value="TreeGrafter"/>
</dbReference>
<dbReference type="PANTHER" id="PTHR43531">
    <property type="entry name" value="PROTEIN ICFG"/>
    <property type="match status" value="1"/>
</dbReference>
<dbReference type="PROSITE" id="PS50111">
    <property type="entry name" value="CHEMOTAXIS_TRANSDUC_2"/>
    <property type="match status" value="1"/>
</dbReference>
<dbReference type="SMART" id="SM00283">
    <property type="entry name" value="MA"/>
    <property type="match status" value="1"/>
</dbReference>
<dbReference type="PROSITE" id="PS50885">
    <property type="entry name" value="HAMP"/>
    <property type="match status" value="1"/>
</dbReference>
<reference evidence="7" key="1">
    <citation type="submission" date="2022-10" db="EMBL/GenBank/DDBJ databases">
        <authorList>
            <person name="Yu W.X."/>
        </authorList>
    </citation>
    <scope>NUCLEOTIDE SEQUENCE</scope>
    <source>
        <strain evidence="7">D04</strain>
    </source>
</reference>
<evidence type="ECO:0000259" key="6">
    <source>
        <dbReference type="PROSITE" id="PS50885"/>
    </source>
</evidence>
<dbReference type="Proteomes" id="UP001207408">
    <property type="component" value="Unassembled WGS sequence"/>
</dbReference>